<dbReference type="PANTHER" id="PTHR31377">
    <property type="entry name" value="AGMATINE DEIMINASE-RELATED"/>
    <property type="match status" value="1"/>
</dbReference>
<keyword evidence="1" id="KW-0378">Hydrolase</keyword>
<evidence type="ECO:0008006" key="4">
    <source>
        <dbReference type="Google" id="ProtNLM"/>
    </source>
</evidence>
<dbReference type="Proteomes" id="UP000288405">
    <property type="component" value="Unassembled WGS sequence"/>
</dbReference>
<reference evidence="2 3" key="1">
    <citation type="journal article" date="2011" name="Front. Microbiol.">
        <title>Genomic signatures of strain selection and enhancement in Bacillus atrophaeus var. globigii, a historical biowarfare simulant.</title>
        <authorList>
            <person name="Gibbons H.S."/>
            <person name="Broomall S.M."/>
            <person name="McNew L.A."/>
            <person name="Daligault H."/>
            <person name="Chapman C."/>
            <person name="Bruce D."/>
            <person name="Karavis M."/>
            <person name="Krepps M."/>
            <person name="McGregor P.A."/>
            <person name="Hong C."/>
            <person name="Park K.H."/>
            <person name="Akmal A."/>
            <person name="Feldman A."/>
            <person name="Lin J.S."/>
            <person name="Chang W.E."/>
            <person name="Higgs B.W."/>
            <person name="Demirev P."/>
            <person name="Lindquist J."/>
            <person name="Liem A."/>
            <person name="Fochler E."/>
            <person name="Read T.D."/>
            <person name="Tapia R."/>
            <person name="Johnson S."/>
            <person name="Bishop-Lilly K.A."/>
            <person name="Detter C."/>
            <person name="Han C."/>
            <person name="Sozhamannan S."/>
            <person name="Rosenzweig C.N."/>
            <person name="Skowronski E.W."/>
        </authorList>
    </citation>
    <scope>NUCLEOTIDE SEQUENCE [LARGE SCALE GENOMIC DNA]</scope>
    <source>
        <strain evidence="2 3">GYP-17</strain>
    </source>
</reference>
<dbReference type="SUPFAM" id="SSF55909">
    <property type="entry name" value="Pentein"/>
    <property type="match status" value="1"/>
</dbReference>
<dbReference type="AlphaFoldDB" id="A0A432WND9"/>
<evidence type="ECO:0000313" key="2">
    <source>
        <dbReference type="EMBL" id="RUO35294.1"/>
    </source>
</evidence>
<dbReference type="GO" id="GO:0047632">
    <property type="term" value="F:agmatine deiminase activity"/>
    <property type="evidence" value="ECO:0007669"/>
    <property type="project" value="TreeGrafter"/>
</dbReference>
<gene>
    <name evidence="2" type="ORF">CWE11_04530</name>
</gene>
<proteinExistence type="predicted"/>
<dbReference type="RefSeq" id="WP_126776413.1">
    <property type="nucleotide sequence ID" value="NZ_PIPM01000003.1"/>
</dbReference>
<dbReference type="PANTHER" id="PTHR31377:SF0">
    <property type="entry name" value="AGMATINE DEIMINASE-RELATED"/>
    <property type="match status" value="1"/>
</dbReference>
<dbReference type="EMBL" id="PIPM01000003">
    <property type="protein sequence ID" value="RUO35294.1"/>
    <property type="molecule type" value="Genomic_DNA"/>
</dbReference>
<dbReference type="GO" id="GO:0004668">
    <property type="term" value="F:protein-arginine deiminase activity"/>
    <property type="evidence" value="ECO:0007669"/>
    <property type="project" value="InterPro"/>
</dbReference>
<dbReference type="OrthoDB" id="9808013at2"/>
<accession>A0A432WND9</accession>
<dbReference type="Pfam" id="PF04371">
    <property type="entry name" value="PAD_porph"/>
    <property type="match status" value="1"/>
</dbReference>
<dbReference type="Gene3D" id="3.75.10.10">
    <property type="entry name" value="L-arginine/glycine Amidinotransferase, Chain A"/>
    <property type="match status" value="1"/>
</dbReference>
<organism evidence="2 3">
    <name type="scientific">Aliidiomarina sanyensis</name>
    <dbReference type="NCBI Taxonomy" id="1249555"/>
    <lineage>
        <taxon>Bacteria</taxon>
        <taxon>Pseudomonadati</taxon>
        <taxon>Pseudomonadota</taxon>
        <taxon>Gammaproteobacteria</taxon>
        <taxon>Alteromonadales</taxon>
        <taxon>Idiomarinaceae</taxon>
        <taxon>Aliidiomarina</taxon>
    </lineage>
</organism>
<dbReference type="InterPro" id="IPR007466">
    <property type="entry name" value="Peptidyl-Arg-deiminase_porph"/>
</dbReference>
<protein>
    <recommendedName>
        <fullName evidence="4">Agmatine deiminase</fullName>
    </recommendedName>
</protein>
<dbReference type="GO" id="GO:0009446">
    <property type="term" value="P:putrescine biosynthetic process"/>
    <property type="evidence" value="ECO:0007669"/>
    <property type="project" value="InterPro"/>
</dbReference>
<comment type="caution">
    <text evidence="2">The sequence shown here is derived from an EMBL/GenBank/DDBJ whole genome shotgun (WGS) entry which is preliminary data.</text>
</comment>
<name>A0A432WND9_9GAMM</name>
<evidence type="ECO:0000313" key="3">
    <source>
        <dbReference type="Proteomes" id="UP000288405"/>
    </source>
</evidence>
<keyword evidence="3" id="KW-1185">Reference proteome</keyword>
<evidence type="ECO:0000256" key="1">
    <source>
        <dbReference type="ARBA" id="ARBA00022801"/>
    </source>
</evidence>
<sequence>MSTQVAATKQQLNWRTEWSEASALWLRWPYRRDIWPQSGEAAQADVRAFLSILSDLNVPVALQVHPDAPMPSGLPTNVRVHSVPFGDVWIRDCAPFVDCDQKAALHYRFDGWGGIDDQFKLDVTARDWLSSHLGLTSQAHDLVLEGGALHHDGEGTALACSGSILFRPTNSGLTARALHTHVKEFLGIEKLLLVPGKLTADETGGHIDNIACFLAPGVVAVASTDDPAHPDYATCRRVVDFLQTHTDAQGRSLKLIKLPLPRAPRLSAAEAVSIEHRLGVRKRIAGMQLMASYVNFARVRVGDHDVILLPAYGLPQDERALEIMVQTMAEIQPTARVVSVSARGLLVGGGSWHCATLAL</sequence>